<dbReference type="EMBL" id="MLJW01000169">
    <property type="protein sequence ID" value="OIQ95293.1"/>
    <property type="molecule type" value="Genomic_DNA"/>
</dbReference>
<dbReference type="Gene3D" id="3.90.580.10">
    <property type="entry name" value="Zinc finger, CHC2-type domain"/>
    <property type="match status" value="1"/>
</dbReference>
<dbReference type="InterPro" id="IPR045951">
    <property type="entry name" value="DUF6371"/>
</dbReference>
<dbReference type="AlphaFoldDB" id="A0A1J5S4M2"/>
<sequence>MLNFKDLHERTIPNIEAIFNSLNIATRLTGKELQFINPLRDDTDFGSASINVETGMWADFAEGGDPKAKGGDLISLVAYLTDTSQSLAAKKLQSFVSEPAHQAAVESVNTQTHMVIDGVHYDLVYPVPDGAPFLPRDFGDGLGEPSEMYPYKNEQGTLLGYILRFDLFTGKTIRPATLWMDDTGKYHWKLNGFPKPRPLYNLHLLAQKTDAPVLIVEGEKSANAASQLFPDHVVVTTMHGAKSPDKSDLTPLLGRNIFMWADYDGPGQRYEETMVKLLRSQDEKASVNIMLPITDSATYTSDTQEPMLVPGFIPSEGWDAADALAQGWKPEHIKLLPANTFVEFKSTQANTVVGVIAAVDDDVEMPSSIVQFLARFHPHGLNYIGGSFYGYKAGYWPNLDVAAVITKQIAWYYGSFAEKKIIENHMVVDAHLKLTR</sequence>
<name>A0A1J5S4M2_9ZZZZ</name>
<feature type="domain" description="DUF6371" evidence="1">
    <location>
        <begin position="159"/>
        <end position="262"/>
    </location>
</feature>
<evidence type="ECO:0000313" key="2">
    <source>
        <dbReference type="EMBL" id="OIQ95293.1"/>
    </source>
</evidence>
<dbReference type="CDD" id="cd01029">
    <property type="entry name" value="TOPRIM_primases"/>
    <property type="match status" value="1"/>
</dbReference>
<reference evidence="2" key="1">
    <citation type="submission" date="2016-10" db="EMBL/GenBank/DDBJ databases">
        <title>Sequence of Gallionella enrichment culture.</title>
        <authorList>
            <person name="Poehlein A."/>
            <person name="Muehling M."/>
            <person name="Daniel R."/>
        </authorList>
    </citation>
    <scope>NUCLEOTIDE SEQUENCE</scope>
</reference>
<evidence type="ECO:0000259" key="1">
    <source>
        <dbReference type="Pfam" id="PF19898"/>
    </source>
</evidence>
<dbReference type="Gene3D" id="3.40.1360.10">
    <property type="match status" value="1"/>
</dbReference>
<dbReference type="GO" id="GO:0008270">
    <property type="term" value="F:zinc ion binding"/>
    <property type="evidence" value="ECO:0007669"/>
    <property type="project" value="InterPro"/>
</dbReference>
<dbReference type="InterPro" id="IPR034154">
    <property type="entry name" value="TOPRIM_DnaG/twinkle"/>
</dbReference>
<proteinExistence type="predicted"/>
<dbReference type="Pfam" id="PF19898">
    <property type="entry name" value="DUF6371"/>
    <property type="match status" value="1"/>
</dbReference>
<dbReference type="GO" id="GO:0006260">
    <property type="term" value="P:DNA replication"/>
    <property type="evidence" value="ECO:0007669"/>
    <property type="project" value="InterPro"/>
</dbReference>
<dbReference type="SUPFAM" id="SSF57783">
    <property type="entry name" value="Zinc beta-ribbon"/>
    <property type="match status" value="1"/>
</dbReference>
<organism evidence="2">
    <name type="scientific">mine drainage metagenome</name>
    <dbReference type="NCBI Taxonomy" id="410659"/>
    <lineage>
        <taxon>unclassified sequences</taxon>
        <taxon>metagenomes</taxon>
        <taxon>ecological metagenomes</taxon>
    </lineage>
</organism>
<gene>
    <name evidence="2" type="ORF">GALL_226660</name>
</gene>
<protein>
    <recommendedName>
        <fullName evidence="1">DUF6371 domain-containing protein</fullName>
    </recommendedName>
</protein>
<dbReference type="InterPro" id="IPR036977">
    <property type="entry name" value="DNA_primase_Znf_CHC2"/>
</dbReference>
<dbReference type="GO" id="GO:0003677">
    <property type="term" value="F:DNA binding"/>
    <property type="evidence" value="ECO:0007669"/>
    <property type="project" value="InterPro"/>
</dbReference>
<accession>A0A1J5S4M2</accession>
<comment type="caution">
    <text evidence="2">The sequence shown here is derived from an EMBL/GenBank/DDBJ whole genome shotgun (WGS) entry which is preliminary data.</text>
</comment>